<dbReference type="GO" id="GO:0005615">
    <property type="term" value="C:extracellular space"/>
    <property type="evidence" value="ECO:0007669"/>
    <property type="project" value="TreeGrafter"/>
</dbReference>
<dbReference type="Gene3D" id="3.90.215.10">
    <property type="entry name" value="Gamma Fibrinogen, chain A, domain 1"/>
    <property type="match status" value="2"/>
</dbReference>
<feature type="region of interest" description="Disordered" evidence="1">
    <location>
        <begin position="339"/>
        <end position="368"/>
    </location>
</feature>
<dbReference type="Pfam" id="PF00147">
    <property type="entry name" value="Fibrinogen_C"/>
    <property type="match status" value="2"/>
</dbReference>
<evidence type="ECO:0000259" key="2">
    <source>
        <dbReference type="PROSITE" id="PS51406"/>
    </source>
</evidence>
<protein>
    <recommendedName>
        <fullName evidence="2">Fibrinogen C-terminal domain-containing protein</fullName>
    </recommendedName>
</protein>
<dbReference type="SMART" id="SM00186">
    <property type="entry name" value="FBG"/>
    <property type="match status" value="1"/>
</dbReference>
<keyword evidence="4" id="KW-1185">Reference proteome</keyword>
<evidence type="ECO:0000256" key="1">
    <source>
        <dbReference type="SAM" id="MobiDB-lite"/>
    </source>
</evidence>
<reference evidence="3" key="1">
    <citation type="journal article" date="2023" name="Mol. Biol. Evol.">
        <title>Third-Generation Sequencing Reveals the Adaptive Role of the Epigenome in Three Deep-Sea Polychaetes.</title>
        <authorList>
            <person name="Perez M."/>
            <person name="Aroh O."/>
            <person name="Sun Y."/>
            <person name="Lan Y."/>
            <person name="Juniper S.K."/>
            <person name="Young C.R."/>
            <person name="Angers B."/>
            <person name="Qian P.Y."/>
        </authorList>
    </citation>
    <scope>NUCLEOTIDE SEQUENCE</scope>
    <source>
        <strain evidence="3">R07B-5</strain>
    </source>
</reference>
<dbReference type="SUPFAM" id="SSF56496">
    <property type="entry name" value="Fibrinogen C-terminal domain-like"/>
    <property type="match status" value="2"/>
</dbReference>
<dbReference type="InterPro" id="IPR050373">
    <property type="entry name" value="Fibrinogen_C-term_domain"/>
</dbReference>
<proteinExistence type="predicted"/>
<evidence type="ECO:0000313" key="3">
    <source>
        <dbReference type="EMBL" id="KAK2186985.1"/>
    </source>
</evidence>
<dbReference type="InterPro" id="IPR036056">
    <property type="entry name" value="Fibrinogen-like_C"/>
</dbReference>
<feature type="compositionally biased region" description="Polar residues" evidence="1">
    <location>
        <begin position="353"/>
        <end position="368"/>
    </location>
</feature>
<organism evidence="3 4">
    <name type="scientific">Ridgeia piscesae</name>
    <name type="common">Tubeworm</name>
    <dbReference type="NCBI Taxonomy" id="27915"/>
    <lineage>
        <taxon>Eukaryota</taxon>
        <taxon>Metazoa</taxon>
        <taxon>Spiralia</taxon>
        <taxon>Lophotrochozoa</taxon>
        <taxon>Annelida</taxon>
        <taxon>Polychaeta</taxon>
        <taxon>Sedentaria</taxon>
        <taxon>Canalipalpata</taxon>
        <taxon>Sabellida</taxon>
        <taxon>Siboglinidae</taxon>
        <taxon>Ridgeia</taxon>
    </lineage>
</organism>
<dbReference type="PANTHER" id="PTHR19143:SF327">
    <property type="entry name" value="FI21813P1-RELATED"/>
    <property type="match status" value="1"/>
</dbReference>
<sequence length="368" mass="42061">MRCRQVIQRRISAVSFNLKWDDYRVGFGARNDSFWLGNEWLYRMTSRRRYELRVELSNKELSTRFADYDYFAIGNASTNYALRLGDYQPQSTAGDALSYHRDSPFSTIDNDYTSTSCCLTYPGGWWFNECYTSNLNYRFPDKASNLWLAIEEQFGVLRMVQMSLRRAKPLLDGDCSEAQTRLASRTLTDVTYVTPDNGPAIRVQCDWTSGGGWTVFRHNLPNSSFQFSRSWSDYQNGFGGTGHNFWLGNNNLHRLTAQGGKVRRDGGSYMVRVEMEAKGRKSRKRVLRADYNGFFVGDEKAEYRLMVGHYMPGSTALYFNPRLASPRLASPRLASPRLASPRLASPRLASPRLASQLNSTQLNSTQLN</sequence>
<accession>A0AAD9P2K5</accession>
<comment type="caution">
    <text evidence="3">The sequence shown here is derived from an EMBL/GenBank/DDBJ whole genome shotgun (WGS) entry which is preliminary data.</text>
</comment>
<dbReference type="InterPro" id="IPR002181">
    <property type="entry name" value="Fibrinogen_a/b/g_C_dom"/>
</dbReference>
<feature type="domain" description="Fibrinogen C-terminal" evidence="2">
    <location>
        <begin position="1"/>
        <end position="136"/>
    </location>
</feature>
<dbReference type="PROSITE" id="PS51406">
    <property type="entry name" value="FIBRINOGEN_C_2"/>
    <property type="match status" value="2"/>
</dbReference>
<feature type="domain" description="Fibrinogen C-terminal" evidence="2">
    <location>
        <begin position="166"/>
        <end position="316"/>
    </location>
</feature>
<name>A0AAD9P2K5_RIDPI</name>
<gene>
    <name evidence="3" type="ORF">NP493_181g02000</name>
</gene>
<dbReference type="EMBL" id="JAODUO010000181">
    <property type="protein sequence ID" value="KAK2186985.1"/>
    <property type="molecule type" value="Genomic_DNA"/>
</dbReference>
<dbReference type="AlphaFoldDB" id="A0AAD9P2K5"/>
<dbReference type="PANTHER" id="PTHR19143">
    <property type="entry name" value="FIBRINOGEN/TENASCIN/ANGIOPOEITIN"/>
    <property type="match status" value="1"/>
</dbReference>
<dbReference type="Proteomes" id="UP001209878">
    <property type="component" value="Unassembled WGS sequence"/>
</dbReference>
<dbReference type="InterPro" id="IPR014716">
    <property type="entry name" value="Fibrinogen_a/b/g_C_1"/>
</dbReference>
<evidence type="ECO:0000313" key="4">
    <source>
        <dbReference type="Proteomes" id="UP001209878"/>
    </source>
</evidence>